<evidence type="ECO:0000313" key="11">
    <source>
        <dbReference type="Proteomes" id="UP000268469"/>
    </source>
</evidence>
<dbReference type="InterPro" id="IPR003838">
    <property type="entry name" value="ABC3_permease_C"/>
</dbReference>
<gene>
    <name evidence="10" type="ORF">DRP53_06955</name>
</gene>
<keyword evidence="5 7" id="KW-1133">Transmembrane helix</keyword>
<keyword evidence="10" id="KW-0449">Lipoprotein</keyword>
<sequence length="400" mass="44936">MYEFFIARRYLSAKKGRLLSLISSIAVGGIAVGVAALIITLSILNGFHHELKLRILSATPHMVIQKFFAHPISEYGDLIQKLRSYPFVISASPVIYSKTLIRSRDRADGVMIRGVEESFARQHFPVEKILKEGNFYLGNDGIVLGIDLARNLNVVVGDTVYIASPFVRPSPFMVPKMKRLIVHGIFDLGHFEYNSSLVFVRLDLLQKLYDLKDEVTGIEVRVQNPLKVKDYTKQIERDLEYPYHIYDWIDMNKNLFAALKLEKTVTFIVLTLIIIVAAFNIIGTLIMLVVRKTREIGILKSIGAEQSGVFRIFTYTGLLIGIIGTAIGTFLGIVISLLIGKYHFIKLPSDVYFISTIPVIIRPLDLTLIISAALLISYLATIYPARKASGLTPVEAIRYE</sequence>
<dbReference type="Pfam" id="PF02687">
    <property type="entry name" value="FtsX"/>
    <property type="match status" value="1"/>
</dbReference>
<accession>A0A660SGA2</accession>
<dbReference type="Pfam" id="PF12704">
    <property type="entry name" value="MacB_PCD"/>
    <property type="match status" value="1"/>
</dbReference>
<dbReference type="InterPro" id="IPR025857">
    <property type="entry name" value="MacB_PCD"/>
</dbReference>
<feature type="transmembrane region" description="Helical" evidence="7">
    <location>
        <begin position="312"/>
        <end position="339"/>
    </location>
</feature>
<name>A0A660SGA2_UNCW3</name>
<dbReference type="EMBL" id="QNBE01000064">
    <property type="protein sequence ID" value="RKX69828.1"/>
    <property type="molecule type" value="Genomic_DNA"/>
</dbReference>
<evidence type="ECO:0000256" key="7">
    <source>
        <dbReference type="SAM" id="Phobius"/>
    </source>
</evidence>
<feature type="domain" description="ABC3 transporter permease C-terminal" evidence="8">
    <location>
        <begin position="268"/>
        <end position="393"/>
    </location>
</feature>
<feature type="transmembrane region" description="Helical" evidence="7">
    <location>
        <begin position="359"/>
        <end position="380"/>
    </location>
</feature>
<protein>
    <submittedName>
        <fullName evidence="10">Lipoprotein-releasing system transmembrane subunit LolC</fullName>
    </submittedName>
</protein>
<evidence type="ECO:0000259" key="8">
    <source>
        <dbReference type="Pfam" id="PF02687"/>
    </source>
</evidence>
<evidence type="ECO:0000256" key="4">
    <source>
        <dbReference type="ARBA" id="ARBA00022692"/>
    </source>
</evidence>
<dbReference type="Proteomes" id="UP000268469">
    <property type="component" value="Unassembled WGS sequence"/>
</dbReference>
<reference evidence="10 11" key="1">
    <citation type="submission" date="2018-06" db="EMBL/GenBank/DDBJ databases">
        <title>Extensive metabolic versatility and redundancy in microbially diverse, dynamic hydrothermal sediments.</title>
        <authorList>
            <person name="Dombrowski N."/>
            <person name="Teske A."/>
            <person name="Baker B.J."/>
        </authorList>
    </citation>
    <scope>NUCLEOTIDE SEQUENCE [LARGE SCALE GENOMIC DNA]</scope>
    <source>
        <strain evidence="10">B36_G15</strain>
    </source>
</reference>
<evidence type="ECO:0000256" key="1">
    <source>
        <dbReference type="ARBA" id="ARBA00004651"/>
    </source>
</evidence>
<dbReference type="PANTHER" id="PTHR30489">
    <property type="entry name" value="LIPOPROTEIN-RELEASING SYSTEM TRANSMEMBRANE PROTEIN LOLE"/>
    <property type="match status" value="1"/>
</dbReference>
<evidence type="ECO:0000256" key="2">
    <source>
        <dbReference type="ARBA" id="ARBA00005236"/>
    </source>
</evidence>
<dbReference type="InterPro" id="IPR051447">
    <property type="entry name" value="Lipoprotein-release_system"/>
</dbReference>
<dbReference type="PANTHER" id="PTHR30489:SF0">
    <property type="entry name" value="LIPOPROTEIN-RELEASING SYSTEM TRANSMEMBRANE PROTEIN LOLE"/>
    <property type="match status" value="1"/>
</dbReference>
<comment type="caution">
    <text evidence="10">The sequence shown here is derived from an EMBL/GenBank/DDBJ whole genome shotgun (WGS) entry which is preliminary data.</text>
</comment>
<keyword evidence="3" id="KW-1003">Cell membrane</keyword>
<dbReference type="GO" id="GO:0098797">
    <property type="term" value="C:plasma membrane protein complex"/>
    <property type="evidence" value="ECO:0007669"/>
    <property type="project" value="TreeGrafter"/>
</dbReference>
<feature type="transmembrane region" description="Helical" evidence="7">
    <location>
        <begin position="267"/>
        <end position="291"/>
    </location>
</feature>
<keyword evidence="4 7" id="KW-0812">Transmembrane</keyword>
<evidence type="ECO:0000313" key="10">
    <source>
        <dbReference type="EMBL" id="RKX69828.1"/>
    </source>
</evidence>
<feature type="transmembrane region" description="Helical" evidence="7">
    <location>
        <begin position="21"/>
        <end position="44"/>
    </location>
</feature>
<evidence type="ECO:0000256" key="3">
    <source>
        <dbReference type="ARBA" id="ARBA00022475"/>
    </source>
</evidence>
<keyword evidence="6 7" id="KW-0472">Membrane</keyword>
<evidence type="ECO:0000259" key="9">
    <source>
        <dbReference type="Pfam" id="PF12704"/>
    </source>
</evidence>
<dbReference type="GO" id="GO:0044874">
    <property type="term" value="P:lipoprotein localization to outer membrane"/>
    <property type="evidence" value="ECO:0007669"/>
    <property type="project" value="TreeGrafter"/>
</dbReference>
<proteinExistence type="inferred from homology"/>
<dbReference type="AlphaFoldDB" id="A0A660SGA2"/>
<comment type="subcellular location">
    <subcellularLocation>
        <location evidence="1">Cell membrane</location>
        <topology evidence="1">Multi-pass membrane protein</topology>
    </subcellularLocation>
</comment>
<evidence type="ECO:0000256" key="6">
    <source>
        <dbReference type="ARBA" id="ARBA00023136"/>
    </source>
</evidence>
<organism evidence="10 11">
    <name type="scientific">candidate division WOR-3 bacterium</name>
    <dbReference type="NCBI Taxonomy" id="2052148"/>
    <lineage>
        <taxon>Bacteria</taxon>
        <taxon>Bacteria division WOR-3</taxon>
    </lineage>
</organism>
<comment type="similarity">
    <text evidence="2">Belongs to the ABC-4 integral membrane protein family. LolC/E subfamily.</text>
</comment>
<evidence type="ECO:0000256" key="5">
    <source>
        <dbReference type="ARBA" id="ARBA00022989"/>
    </source>
</evidence>
<feature type="domain" description="MacB-like periplasmic core" evidence="9">
    <location>
        <begin position="23"/>
        <end position="237"/>
    </location>
</feature>